<dbReference type="SMART" id="SM00889">
    <property type="entry name" value="EFG_IV"/>
    <property type="match status" value="1"/>
</dbReference>
<dbReference type="AlphaFoldDB" id="A3LU88"/>
<evidence type="ECO:0000256" key="3">
    <source>
        <dbReference type="ARBA" id="ARBA00022741"/>
    </source>
</evidence>
<evidence type="ECO:0000256" key="8">
    <source>
        <dbReference type="SAM" id="MobiDB-lite"/>
    </source>
</evidence>
<keyword evidence="4" id="KW-0342">GTP-binding</keyword>
<comment type="function">
    <text evidence="7">Component of the U5 snRNP complex required for pre-mRNA splicing. Binds GTP.</text>
</comment>
<dbReference type="Pfam" id="PF03764">
    <property type="entry name" value="EFG_IV"/>
    <property type="match status" value="1"/>
</dbReference>
<dbReference type="EMBL" id="CP000498">
    <property type="protein sequence ID" value="ABN66202.2"/>
    <property type="molecule type" value="Genomic_DNA"/>
</dbReference>
<dbReference type="InParanoid" id="A3LU88"/>
<dbReference type="FunFam" id="3.30.70.240:FF:000022">
    <property type="entry name" value="U5 snRNP-specific protein"/>
    <property type="match status" value="1"/>
</dbReference>
<keyword evidence="6" id="KW-0539">Nucleus</keyword>
<dbReference type="GO" id="GO:0005525">
    <property type="term" value="F:GTP binding"/>
    <property type="evidence" value="ECO:0007669"/>
    <property type="project" value="UniProtKB-KW"/>
</dbReference>
<organism evidence="10 11">
    <name type="scientific">Scheffersomyces stipitis (strain ATCC 58785 / CBS 6054 / NBRC 10063 / NRRL Y-11545)</name>
    <name type="common">Yeast</name>
    <name type="synonym">Pichia stipitis</name>
    <dbReference type="NCBI Taxonomy" id="322104"/>
    <lineage>
        <taxon>Eukaryota</taxon>
        <taxon>Fungi</taxon>
        <taxon>Dikarya</taxon>
        <taxon>Ascomycota</taxon>
        <taxon>Saccharomycotina</taxon>
        <taxon>Pichiomycetes</taxon>
        <taxon>Debaryomycetaceae</taxon>
        <taxon>Scheffersomyces</taxon>
    </lineage>
</organism>
<dbReference type="InterPro" id="IPR027417">
    <property type="entry name" value="P-loop_NTPase"/>
</dbReference>
<feature type="compositionally biased region" description="Acidic residues" evidence="8">
    <location>
        <begin position="17"/>
        <end position="48"/>
    </location>
</feature>
<evidence type="ECO:0000256" key="6">
    <source>
        <dbReference type="ARBA" id="ARBA00023242"/>
    </source>
</evidence>
<dbReference type="PRINTS" id="PR00315">
    <property type="entry name" value="ELONGATNFCT"/>
</dbReference>
<dbReference type="InterPro" id="IPR009000">
    <property type="entry name" value="Transl_B-barrel_sf"/>
</dbReference>
<dbReference type="Pfam" id="PF00009">
    <property type="entry name" value="GTP_EFTU"/>
    <property type="match status" value="1"/>
</dbReference>
<dbReference type="Gene3D" id="3.90.1430.10">
    <property type="entry name" value="Yeast translation eEF2 (G' domain)"/>
    <property type="match status" value="1"/>
</dbReference>
<dbReference type="GO" id="GO:0000349">
    <property type="term" value="P:generation of catalytic spliceosome for first transesterification step"/>
    <property type="evidence" value="ECO:0007669"/>
    <property type="project" value="EnsemblFungi"/>
</dbReference>
<dbReference type="Gene3D" id="3.30.230.10">
    <property type="match status" value="1"/>
</dbReference>
<evidence type="ECO:0000256" key="5">
    <source>
        <dbReference type="ARBA" id="ARBA00023187"/>
    </source>
</evidence>
<dbReference type="HOGENOM" id="CLU_002794_11_2_1"/>
<dbReference type="InterPro" id="IPR005517">
    <property type="entry name" value="Transl_elong_EFG/EF2_IV"/>
</dbReference>
<dbReference type="GO" id="GO:0046540">
    <property type="term" value="C:U4/U6 x U5 tri-snRNP complex"/>
    <property type="evidence" value="ECO:0007669"/>
    <property type="project" value="EnsemblFungi"/>
</dbReference>
<keyword evidence="10" id="KW-0347">Helicase</keyword>
<evidence type="ECO:0000256" key="4">
    <source>
        <dbReference type="ARBA" id="ARBA00023134"/>
    </source>
</evidence>
<dbReference type="InterPro" id="IPR014721">
    <property type="entry name" value="Ribsml_uS5_D2-typ_fold_subgr"/>
</dbReference>
<keyword evidence="2" id="KW-0507">mRNA processing</keyword>
<dbReference type="PANTHER" id="PTHR42908:SF6">
    <property type="entry name" value="116 KDA U5 SMALL NUCLEAR RIBONUCLEOPROTEIN COMPONENT"/>
    <property type="match status" value="1"/>
</dbReference>
<proteinExistence type="predicted"/>
<accession>A3LU88</accession>
<dbReference type="NCBIfam" id="TIGR00231">
    <property type="entry name" value="small_GTP"/>
    <property type="match status" value="1"/>
</dbReference>
<dbReference type="KEGG" id="pic:PICST_36041"/>
<dbReference type="InterPro" id="IPR000640">
    <property type="entry name" value="EFG_V-like"/>
</dbReference>
<keyword evidence="10" id="KW-0378">Hydrolase</keyword>
<evidence type="ECO:0000256" key="2">
    <source>
        <dbReference type="ARBA" id="ARBA00022664"/>
    </source>
</evidence>
<name>A3LU88_PICST</name>
<dbReference type="PANTHER" id="PTHR42908">
    <property type="entry name" value="TRANSLATION ELONGATION FACTOR-RELATED"/>
    <property type="match status" value="1"/>
</dbReference>
<dbReference type="OrthoDB" id="364892at2759"/>
<dbReference type="InterPro" id="IPR035647">
    <property type="entry name" value="EFG_III/V"/>
</dbReference>
<evidence type="ECO:0000256" key="1">
    <source>
        <dbReference type="ARBA" id="ARBA00004123"/>
    </source>
</evidence>
<keyword evidence="11" id="KW-1185">Reference proteome</keyword>
<dbReference type="GO" id="GO:0000388">
    <property type="term" value="P:spliceosome conformational change to release U4 (or U4atac) and U1 (or U11)"/>
    <property type="evidence" value="ECO:0007669"/>
    <property type="project" value="EnsemblFungi"/>
</dbReference>
<dbReference type="InterPro" id="IPR005225">
    <property type="entry name" value="Small_GTP-bd"/>
</dbReference>
<dbReference type="SMART" id="SM00838">
    <property type="entry name" value="EFG_C"/>
    <property type="match status" value="1"/>
</dbReference>
<dbReference type="SUPFAM" id="SSF54980">
    <property type="entry name" value="EF-G C-terminal domain-like"/>
    <property type="match status" value="2"/>
</dbReference>
<dbReference type="Proteomes" id="UP000002258">
    <property type="component" value="Chromosome 4"/>
</dbReference>
<dbReference type="Gene3D" id="3.30.70.240">
    <property type="match status" value="1"/>
</dbReference>
<dbReference type="Pfam" id="PF00679">
    <property type="entry name" value="EFG_C"/>
    <property type="match status" value="1"/>
</dbReference>
<dbReference type="InterPro" id="IPR000795">
    <property type="entry name" value="T_Tr_GTP-bd_dom"/>
</dbReference>
<evidence type="ECO:0000313" key="11">
    <source>
        <dbReference type="Proteomes" id="UP000002258"/>
    </source>
</evidence>
<keyword evidence="3" id="KW-0547">Nucleotide-binding</keyword>
<dbReference type="FunCoup" id="A3LU88">
    <property type="interactions" value="271"/>
</dbReference>
<evidence type="ECO:0000313" key="10">
    <source>
        <dbReference type="EMBL" id="ABN66202.2"/>
    </source>
</evidence>
<dbReference type="SUPFAM" id="SSF52540">
    <property type="entry name" value="P-loop containing nucleoside triphosphate hydrolases"/>
    <property type="match status" value="1"/>
</dbReference>
<dbReference type="eggNOG" id="KOG0468">
    <property type="taxonomic scope" value="Eukaryota"/>
</dbReference>
<dbReference type="OMA" id="YIFRPIR"/>
<dbReference type="SUPFAM" id="SSF54211">
    <property type="entry name" value="Ribosomal protein S5 domain 2-like"/>
    <property type="match status" value="1"/>
</dbReference>
<dbReference type="Gene3D" id="2.40.30.10">
    <property type="entry name" value="Translation factors"/>
    <property type="match status" value="1"/>
</dbReference>
<dbReference type="CDD" id="cd01683">
    <property type="entry name" value="EF2_IV_snRNP"/>
    <property type="match status" value="1"/>
</dbReference>
<evidence type="ECO:0000259" key="9">
    <source>
        <dbReference type="PROSITE" id="PS51722"/>
    </source>
</evidence>
<dbReference type="STRING" id="322104.A3LU88"/>
<dbReference type="SUPFAM" id="SSF50447">
    <property type="entry name" value="Translation proteins"/>
    <property type="match status" value="1"/>
</dbReference>
<dbReference type="GO" id="GO:0000974">
    <property type="term" value="C:Prp19 complex"/>
    <property type="evidence" value="ECO:0007669"/>
    <property type="project" value="EnsemblFungi"/>
</dbReference>
<dbReference type="InterPro" id="IPR020568">
    <property type="entry name" value="Ribosomal_Su5_D2-typ_SF"/>
</dbReference>
<dbReference type="GO" id="GO:0071007">
    <property type="term" value="C:U2-type catalytic step 2 spliceosome"/>
    <property type="evidence" value="ECO:0007669"/>
    <property type="project" value="TreeGrafter"/>
</dbReference>
<dbReference type="FunFam" id="3.30.230.10:FF:000009">
    <property type="entry name" value="116 kDa U5 small nuclear ribonucleoprotein component"/>
    <property type="match status" value="1"/>
</dbReference>
<dbReference type="Gene3D" id="3.30.70.870">
    <property type="entry name" value="Elongation Factor G (Translational Gtpase), domain 3"/>
    <property type="match status" value="1"/>
</dbReference>
<dbReference type="RefSeq" id="XP_001384231.2">
    <property type="nucleotide sequence ID" value="XM_001384194.1"/>
</dbReference>
<keyword evidence="10" id="KW-0067">ATP-binding</keyword>
<dbReference type="PROSITE" id="PS51722">
    <property type="entry name" value="G_TR_2"/>
    <property type="match status" value="1"/>
</dbReference>
<dbReference type="GO" id="GO:0000244">
    <property type="term" value="P:spliceosomal tri-snRNP complex assembly"/>
    <property type="evidence" value="ECO:0007669"/>
    <property type="project" value="EnsemblFungi"/>
</dbReference>
<dbReference type="GO" id="GO:0005829">
    <property type="term" value="C:cytosol"/>
    <property type="evidence" value="ECO:0007669"/>
    <property type="project" value="TreeGrafter"/>
</dbReference>
<feature type="domain" description="Tr-type G" evidence="9">
    <location>
        <begin position="135"/>
        <end position="409"/>
    </location>
</feature>
<dbReference type="GO" id="GO:0030623">
    <property type="term" value="F:U5 snRNA binding"/>
    <property type="evidence" value="ECO:0007669"/>
    <property type="project" value="EnsemblFungi"/>
</dbReference>
<dbReference type="FunFam" id="3.30.70.870:FF:000002">
    <property type="entry name" value="Translation elongation factor 2"/>
    <property type="match status" value="1"/>
</dbReference>
<sequence>MDDDIYDEFGNLIGDAFDSDAESSDESALENEVEPQDEEVDIESDTEEKENGIDLKMNVDETFAEDVKQIIVDPAEPPQDEPVIQPRVEKKLKVDFTDNIKSDSKENGEASIMAGLPEVIYSREYMIQTMTSLPERIRNIALVGNLHSGKTTFVDSLVLHTHSPSIGLKKSLKNFKPLRFMDNHKLEIDRGTTIKTSPITLMLQDLKNRSAIFNILDTPGHADFEDETIAAIAAVDGIILVVDVVEGITARDRSLVDHAVKENVPIVLMLNKIDRLILELKLPVRDCYQKLNYIVEDVNQRLSQNEFIANYTHSTTVSPVENNVIFASSTFEFTFSLISFADLYLRKSGITGVDIEEFSKRLWGDYFYDKKTNKFSTNSQDGKLSRSFVSFILEPIYKIITYTLVSEPGDTRLPSLLWDNFGVKLNKQQYKQDPQILLKDVFKAIFDDNKGFVHSVNSSISNPRISQIRGINSQNLPDDSVLARVVKLVESSDASQFLSIVRVFKGELIVGSKIKVLGENYAEDNEDYKIQTVEELYLSGGRYKVPIDVAGEGAIVIVGGIDSIVNKGATILAANKSLENCEIFSQPNYGSKSVFKVAVEPANPSELPKMLEGLRKINKSYLAAVINVEESGEHVILAPGELYLDCVLHDLRLFFTDNLEIKVSDPMTKFSETVVEGSITKITTSTPSGNNSISIIAEPLNDSKLSYAIESGSIDLSQPAKITSKILRKDFGWDALAARSVWCFGPEGLQSPSLLLDDTLEEETDKKLLYSVKDSICQGFKWSISEGPLCNEPIRNTKFKILDAVISGSEIHRSGTQIIPMTRKACYAGFLTATSRLMEPIYSVTVVCTHSAKALVSKLLDGRRGNIIKDWPVPGTPLFELEGHVPVIESVGLETDIRIRAQGQAMCYLTFSNWQVVPGDPLDPDCFLPSLKPVPAESLARDFVMKTRRRKGMTGEPSLQKYIDTNLYTRLREKGIVR</sequence>
<dbReference type="GO" id="GO:0004386">
    <property type="term" value="F:helicase activity"/>
    <property type="evidence" value="ECO:0007669"/>
    <property type="project" value="UniProtKB-KW"/>
</dbReference>
<feature type="region of interest" description="Disordered" evidence="8">
    <location>
        <begin position="1"/>
        <end position="54"/>
    </location>
</feature>
<dbReference type="GO" id="GO:0003924">
    <property type="term" value="F:GTPase activity"/>
    <property type="evidence" value="ECO:0007669"/>
    <property type="project" value="EnsemblFungi"/>
</dbReference>
<keyword evidence="5" id="KW-0508">mRNA splicing</keyword>
<gene>
    <name evidence="10" type="primary">SNU114</name>
    <name evidence="10" type="ORF">PICST_36041</name>
</gene>
<evidence type="ECO:0000256" key="7">
    <source>
        <dbReference type="ARBA" id="ARBA00055641"/>
    </source>
</evidence>
<comment type="subcellular location">
    <subcellularLocation>
        <location evidence="1">Nucleus</location>
    </subcellularLocation>
</comment>
<dbReference type="GO" id="GO:0005682">
    <property type="term" value="C:U5 snRNP"/>
    <property type="evidence" value="ECO:0007669"/>
    <property type="project" value="EnsemblFungi"/>
</dbReference>
<reference evidence="10 11" key="1">
    <citation type="journal article" date="2007" name="Nat. Biotechnol.">
        <title>Genome sequence of the lignocellulose-bioconverting and xylose-fermenting yeast Pichia stipitis.</title>
        <authorList>
            <person name="Jeffries T.W."/>
            <person name="Grigoriev I.V."/>
            <person name="Grimwood J."/>
            <person name="Laplaza J.M."/>
            <person name="Aerts A."/>
            <person name="Salamov A."/>
            <person name="Schmutz J."/>
            <person name="Lindquist E."/>
            <person name="Dehal P."/>
            <person name="Shapiro H."/>
            <person name="Jin Y.S."/>
            <person name="Passoth V."/>
            <person name="Richardson P.M."/>
        </authorList>
    </citation>
    <scope>NUCLEOTIDE SEQUENCE [LARGE SCALE GENOMIC DNA]</scope>
    <source>
        <strain evidence="11">ATCC 58785 / CBS 6054 / NBRC 10063 / NRRL Y-11545</strain>
    </source>
</reference>
<dbReference type="FunFam" id="3.40.50.300:FF:000646">
    <property type="entry name" value="U5 small nuclear ribonucleoprotein component"/>
    <property type="match status" value="1"/>
</dbReference>
<protein>
    <submittedName>
        <fullName evidence="10">ATP dependent RNA helicase and U5 mRNA splicing factor</fullName>
    </submittedName>
</protein>
<dbReference type="GeneID" id="4838865"/>
<dbReference type="Gene3D" id="3.40.50.300">
    <property type="entry name" value="P-loop containing nucleotide triphosphate hydrolases"/>
    <property type="match status" value="1"/>
</dbReference>